<dbReference type="InterPro" id="IPR051449">
    <property type="entry name" value="ABC-2_transporter_component"/>
</dbReference>
<dbReference type="STRING" id="626369.HMPREF0446_00857"/>
<comment type="subcellular location">
    <subcellularLocation>
        <location evidence="1">Cell membrane</location>
        <topology evidence="1">Multi-pass membrane protein</topology>
    </subcellularLocation>
</comment>
<keyword evidence="4 6" id="KW-1133">Transmembrane helix</keyword>
<name>D0BLK4_9LACT</name>
<dbReference type="HOGENOM" id="CLU_709328_0_0_9"/>
<dbReference type="RefSeq" id="WP_006703130.1">
    <property type="nucleotide sequence ID" value="NZ_KI391971.1"/>
</dbReference>
<evidence type="ECO:0000259" key="7">
    <source>
        <dbReference type="Pfam" id="PF12698"/>
    </source>
</evidence>
<sequence>MKFWYFLKANLQMMFKQFHMQFFMIVLAPLVIGLFINFSGKSVVERKPNKVDTLLYVENQDQEVLGNIVQKALEQLNEREIIALTTDKEKAELIATIPTDFSKTVSEGQQTNPIQIQKKSKVSTSNQLTYEIILKNITGQLLEQVELKELVKNKKQVDDATAAVLSTQILQKTNEVLSTELYQRNDYQTSRMLTSEQYFSTAQLTMIWSMVLSIVVAGAVKPELSGLNKRVKLLPLSVRQRETYGFISNFIQFYIFTLLYVGSWKVINPSTFNGNLFGIAGILVIQLFVMLSIAGFVSIFITEKTLGLFSSIISIGFVLFSGAIPLDKMSPMFHWFGDNPFRRVLIEPIIRIMQQESVGDFMIIYVVIVIVALIIIELQIRCLQRREEY</sequence>
<proteinExistence type="predicted"/>
<dbReference type="OrthoDB" id="9879836at2"/>
<evidence type="ECO:0000256" key="4">
    <source>
        <dbReference type="ARBA" id="ARBA00022989"/>
    </source>
</evidence>
<dbReference type="Proteomes" id="UP000002939">
    <property type="component" value="Unassembled WGS sequence"/>
</dbReference>
<evidence type="ECO:0000256" key="5">
    <source>
        <dbReference type="ARBA" id="ARBA00023136"/>
    </source>
</evidence>
<protein>
    <recommendedName>
        <fullName evidence="7">ABC-2 type transporter transmembrane domain-containing protein</fullName>
    </recommendedName>
</protein>
<keyword evidence="5 6" id="KW-0472">Membrane</keyword>
<evidence type="ECO:0000256" key="2">
    <source>
        <dbReference type="ARBA" id="ARBA00022475"/>
    </source>
</evidence>
<feature type="transmembrane region" description="Helical" evidence="6">
    <location>
        <begin position="243"/>
        <end position="264"/>
    </location>
</feature>
<dbReference type="Pfam" id="PF12698">
    <property type="entry name" value="ABC2_membrane_3"/>
    <property type="match status" value="1"/>
</dbReference>
<dbReference type="AlphaFoldDB" id="D0BLK4"/>
<reference evidence="8" key="2">
    <citation type="submission" date="2011-10" db="EMBL/GenBank/DDBJ databases">
        <title>The Genome Sequence of Granulicatella elegans ATCC 700633.</title>
        <authorList>
            <consortium name="The Broad Institute Genome Sequencing Platform"/>
            <consortium name="The Broad Institute Genome Sequencing Center for Infectious Disease"/>
            <person name="Earl A."/>
            <person name="Ward D."/>
            <person name="Feldgarden M."/>
            <person name="Gevers D."/>
            <person name="Sibley C.D."/>
            <person name="Field T.R."/>
            <person name="Grinwis M."/>
            <person name="Eshaghurshan C.S."/>
            <person name="Surette M.G."/>
            <person name="Young S.K."/>
            <person name="Zeng Q."/>
            <person name="Gargeya S."/>
            <person name="Fitzgerald M."/>
            <person name="Haas B."/>
            <person name="Abouelleil A."/>
            <person name="Alvarado L."/>
            <person name="Arachchi H.M."/>
            <person name="Berlin A."/>
            <person name="Brown A."/>
            <person name="Chapman S.B."/>
            <person name="Chen Z."/>
            <person name="Dunbar C."/>
            <person name="Freedman E."/>
            <person name="Gearin G."/>
            <person name="Goldberg J."/>
            <person name="Griggs A."/>
            <person name="Gujja S."/>
            <person name="Heiman D."/>
            <person name="Howarth C."/>
            <person name="Larson L."/>
            <person name="Lui A."/>
            <person name="MacDonald P.J.P."/>
            <person name="Montmayeur A."/>
            <person name="Murphy C."/>
            <person name="Neiman D."/>
            <person name="Pearson M."/>
            <person name="Priest M."/>
            <person name="Roberts A."/>
            <person name="Saif S."/>
            <person name="Shea T."/>
            <person name="Shenoy N."/>
            <person name="Sisk P."/>
            <person name="Stolte C."/>
            <person name="Sykes S."/>
            <person name="Wortman J."/>
            <person name="Nusbaum C."/>
            <person name="Birren B."/>
        </authorList>
    </citation>
    <scope>NUCLEOTIDE SEQUENCE [LARGE SCALE GENOMIC DNA]</scope>
    <source>
        <strain evidence="8">ATCC 700633</strain>
    </source>
</reference>
<dbReference type="eggNOG" id="COG0842">
    <property type="taxonomic scope" value="Bacteria"/>
</dbReference>
<dbReference type="GO" id="GO:0140359">
    <property type="term" value="F:ABC-type transporter activity"/>
    <property type="evidence" value="ECO:0007669"/>
    <property type="project" value="InterPro"/>
</dbReference>
<dbReference type="PANTHER" id="PTHR30294:SF29">
    <property type="entry name" value="MULTIDRUG ABC TRANSPORTER PERMEASE YBHS-RELATED"/>
    <property type="match status" value="1"/>
</dbReference>
<keyword evidence="9" id="KW-1185">Reference proteome</keyword>
<gene>
    <name evidence="8" type="ORF">HMPREF0446_00857</name>
</gene>
<feature type="transmembrane region" description="Helical" evidence="6">
    <location>
        <begin position="361"/>
        <end position="380"/>
    </location>
</feature>
<feature type="domain" description="ABC-2 type transporter transmembrane" evidence="7">
    <location>
        <begin position="22"/>
        <end position="374"/>
    </location>
</feature>
<keyword evidence="3 6" id="KW-0812">Transmembrane</keyword>
<reference evidence="8" key="1">
    <citation type="submission" date="2009-09" db="EMBL/GenBank/DDBJ databases">
        <authorList>
            <consortium name="The Broad Institute Genome Sequencing Platform"/>
            <person name="Ward D."/>
            <person name="Feldgarden M."/>
            <person name="Earl A."/>
            <person name="Young S.K."/>
            <person name="Zeng Q."/>
            <person name="Koehrsen M."/>
            <person name="Alvarado L."/>
            <person name="Berlin A."/>
            <person name="Bochicchio J."/>
            <person name="Borenstein D."/>
            <person name="Chapman S.B."/>
            <person name="Chen Z."/>
            <person name="Engels R."/>
            <person name="Freedman E."/>
            <person name="Gellesch M."/>
            <person name="Goldberg J."/>
            <person name="Griggs A."/>
            <person name="Gujja S."/>
            <person name="Heilman E."/>
            <person name="Heiman D."/>
            <person name="Hepburn T."/>
            <person name="Howarth C."/>
            <person name="Jen D."/>
            <person name="Larson L."/>
            <person name="Lewis B."/>
            <person name="Mehta T."/>
            <person name="Park D."/>
            <person name="Pearson M."/>
            <person name="Roberts A."/>
            <person name="Saif S."/>
            <person name="Shea T."/>
            <person name="Shenoy N."/>
            <person name="Sisk P."/>
            <person name="Stolte C."/>
            <person name="Sykes S."/>
            <person name="Thomson T."/>
            <person name="Walk T."/>
            <person name="White J."/>
            <person name="Yandava C."/>
            <person name="Sibley C.D."/>
            <person name="Field T.R."/>
            <person name="Grinwis M."/>
            <person name="Eshaghurshan C.S."/>
            <person name="Surette M.G."/>
            <person name="Haas B."/>
            <person name="Nusbaum C."/>
            <person name="Birren B."/>
        </authorList>
    </citation>
    <scope>NUCLEOTIDE SEQUENCE [LARGE SCALE GENOMIC DNA]</scope>
    <source>
        <strain evidence="8">ATCC 700633</strain>
    </source>
</reference>
<dbReference type="EMBL" id="ACRF02000016">
    <property type="protein sequence ID" value="EEW92869.1"/>
    <property type="molecule type" value="Genomic_DNA"/>
</dbReference>
<feature type="transmembrane region" description="Helical" evidence="6">
    <location>
        <begin position="308"/>
        <end position="326"/>
    </location>
</feature>
<evidence type="ECO:0000256" key="6">
    <source>
        <dbReference type="SAM" id="Phobius"/>
    </source>
</evidence>
<comment type="caution">
    <text evidence="8">The sequence shown here is derived from an EMBL/GenBank/DDBJ whole genome shotgun (WGS) entry which is preliminary data.</text>
</comment>
<organism evidence="8 9">
    <name type="scientific">Granulicatella elegans ATCC 700633</name>
    <dbReference type="NCBI Taxonomy" id="626369"/>
    <lineage>
        <taxon>Bacteria</taxon>
        <taxon>Bacillati</taxon>
        <taxon>Bacillota</taxon>
        <taxon>Bacilli</taxon>
        <taxon>Lactobacillales</taxon>
        <taxon>Carnobacteriaceae</taxon>
        <taxon>Granulicatella</taxon>
    </lineage>
</organism>
<dbReference type="InterPro" id="IPR013525">
    <property type="entry name" value="ABC2_TM"/>
</dbReference>
<dbReference type="GO" id="GO:0005886">
    <property type="term" value="C:plasma membrane"/>
    <property type="evidence" value="ECO:0007669"/>
    <property type="project" value="UniProtKB-SubCell"/>
</dbReference>
<accession>D0BLK4</accession>
<evidence type="ECO:0000313" key="9">
    <source>
        <dbReference type="Proteomes" id="UP000002939"/>
    </source>
</evidence>
<dbReference type="PANTHER" id="PTHR30294">
    <property type="entry name" value="MEMBRANE COMPONENT OF ABC TRANSPORTER YHHJ-RELATED"/>
    <property type="match status" value="1"/>
</dbReference>
<evidence type="ECO:0000313" key="8">
    <source>
        <dbReference type="EMBL" id="EEW92869.1"/>
    </source>
</evidence>
<evidence type="ECO:0000256" key="1">
    <source>
        <dbReference type="ARBA" id="ARBA00004651"/>
    </source>
</evidence>
<evidence type="ECO:0000256" key="3">
    <source>
        <dbReference type="ARBA" id="ARBA00022692"/>
    </source>
</evidence>
<keyword evidence="2" id="KW-1003">Cell membrane</keyword>
<feature type="transmembrane region" description="Helical" evidence="6">
    <location>
        <begin position="276"/>
        <end position="301"/>
    </location>
</feature>